<proteinExistence type="predicted"/>
<dbReference type="Gene3D" id="1.20.1290.10">
    <property type="entry name" value="AhpD-like"/>
    <property type="match status" value="1"/>
</dbReference>
<reference evidence="2 3" key="1">
    <citation type="submission" date="2023-07" db="EMBL/GenBank/DDBJ databases">
        <title>Sorghum-associated microbial communities from plants grown in Nebraska, USA.</title>
        <authorList>
            <person name="Schachtman D."/>
        </authorList>
    </citation>
    <scope>NUCLEOTIDE SEQUENCE [LARGE SCALE GENOMIC DNA]</scope>
    <source>
        <strain evidence="2 3">BE198</strain>
    </source>
</reference>
<dbReference type="InterPro" id="IPR004675">
    <property type="entry name" value="AhpD_core"/>
</dbReference>
<evidence type="ECO:0000313" key="2">
    <source>
        <dbReference type="EMBL" id="MDR7133173.1"/>
    </source>
</evidence>
<sequence length="155" mass="17270">MSTTVSTHPAAAPAAGRPVRHETVIGDVYQTLAAVHPVINGHGLEAGLRHLVHLRASQINACAFCIRMHVREAREHGESNERLERLVVWRHVEDFSASEKAALAWTEALTVLDQRTDYAVLRASLREHFSEEQIGALTAEVAMINLWNRIQVSNH</sequence>
<dbReference type="NCBIfam" id="TIGR00778">
    <property type="entry name" value="ahpD_dom"/>
    <property type="match status" value="1"/>
</dbReference>
<dbReference type="EMBL" id="JAVDVY010000001">
    <property type="protein sequence ID" value="MDR7133173.1"/>
    <property type="molecule type" value="Genomic_DNA"/>
</dbReference>
<feature type="domain" description="Carboxymuconolactone decarboxylase-like" evidence="1">
    <location>
        <begin position="29"/>
        <end position="108"/>
    </location>
</feature>
<dbReference type="InterPro" id="IPR029032">
    <property type="entry name" value="AhpD-like"/>
</dbReference>
<dbReference type="SUPFAM" id="SSF69118">
    <property type="entry name" value="AhpD-like"/>
    <property type="match status" value="1"/>
</dbReference>
<dbReference type="PANTHER" id="PTHR34846:SF10">
    <property type="entry name" value="CYTOPLASMIC PROTEIN"/>
    <property type="match status" value="1"/>
</dbReference>
<dbReference type="PANTHER" id="PTHR34846">
    <property type="entry name" value="4-CARBOXYMUCONOLACTONE DECARBOXYLASE FAMILY PROTEIN (AFU_ORTHOLOGUE AFUA_6G11590)"/>
    <property type="match status" value="1"/>
</dbReference>
<dbReference type="InterPro" id="IPR003779">
    <property type="entry name" value="CMD-like"/>
</dbReference>
<evidence type="ECO:0000313" key="3">
    <source>
        <dbReference type="Proteomes" id="UP001251524"/>
    </source>
</evidence>
<organism evidence="2 3">
    <name type="scientific">Lysobacter niastensis</name>
    <dbReference type="NCBI Taxonomy" id="380629"/>
    <lineage>
        <taxon>Bacteria</taxon>
        <taxon>Pseudomonadati</taxon>
        <taxon>Pseudomonadota</taxon>
        <taxon>Gammaproteobacteria</taxon>
        <taxon>Lysobacterales</taxon>
        <taxon>Lysobacteraceae</taxon>
        <taxon>Lysobacter</taxon>
    </lineage>
</organism>
<name>A0ABU1W6F5_9GAMM</name>
<evidence type="ECO:0000259" key="1">
    <source>
        <dbReference type="Pfam" id="PF02627"/>
    </source>
</evidence>
<keyword evidence="3" id="KW-1185">Reference proteome</keyword>
<gene>
    <name evidence="2" type="ORF">J2X06_000357</name>
</gene>
<accession>A0ABU1W6F5</accession>
<protein>
    <submittedName>
        <fullName evidence="2">AhpD family alkylhydroperoxidase</fullName>
    </submittedName>
</protein>
<dbReference type="Proteomes" id="UP001251524">
    <property type="component" value="Unassembled WGS sequence"/>
</dbReference>
<dbReference type="Pfam" id="PF02627">
    <property type="entry name" value="CMD"/>
    <property type="match status" value="1"/>
</dbReference>
<dbReference type="RefSeq" id="WP_310057490.1">
    <property type="nucleotide sequence ID" value="NZ_JAVDVY010000001.1"/>
</dbReference>
<comment type="caution">
    <text evidence="2">The sequence shown here is derived from an EMBL/GenBank/DDBJ whole genome shotgun (WGS) entry which is preliminary data.</text>
</comment>